<dbReference type="Pfam" id="PF08240">
    <property type="entry name" value="ADH_N"/>
    <property type="match status" value="1"/>
</dbReference>
<evidence type="ECO:0000313" key="2">
    <source>
        <dbReference type="EMBL" id="MEA1082131.1"/>
    </source>
</evidence>
<dbReference type="PANTHER" id="PTHR45033">
    <property type="match status" value="1"/>
</dbReference>
<proteinExistence type="predicted"/>
<keyword evidence="3" id="KW-1185">Reference proteome</keyword>
<sequence length="337" mass="35108">MKALTLKQPGGLNNIQVVDAPDAPSPGHGEIKVRIAAGSLNYHDLLVAEGALGTEDDRILLSDGAGVVEEVGAGVTEFSVGDSVVSAFFPQWLNGPADASVSDFALTPGDGVDGMAAEVVTRPANAFTLAPKGWSHQESASITTAGVTAWRALVSDGQLQAGDTIVTLGTGGVSIAALQIAKMFGARVISTSSSEEKLARLEALGADETINYRATPDWGAKVLELTEGQGAKHIIEVGGPGTIEQSVQAVAPGGHISLIGVLTGFEGNLPTAALMFKQVRLQGLLVGSRQHQVDYVRALEMNEHRPVIDRTFGFEELADAFAYQKSGAHFGKVAVTW</sequence>
<reference evidence="2 3" key="1">
    <citation type="submission" date="2023-12" db="EMBL/GenBank/DDBJ databases">
        <title>Marinobacter qingdaonensis sp. nov., isolated from the intertidal sediment of Qingdao, PR China.</title>
        <authorList>
            <person name="Li Y."/>
        </authorList>
    </citation>
    <scope>NUCLEOTIDE SEQUENCE [LARGE SCALE GENOMIC DNA]</scope>
    <source>
        <strain evidence="2 3">ASW11-75</strain>
    </source>
</reference>
<dbReference type="Pfam" id="PF00107">
    <property type="entry name" value="ADH_zinc_N"/>
    <property type="match status" value="1"/>
</dbReference>
<evidence type="ECO:0000259" key="1">
    <source>
        <dbReference type="SMART" id="SM00829"/>
    </source>
</evidence>
<dbReference type="SUPFAM" id="SSF51735">
    <property type="entry name" value="NAD(P)-binding Rossmann-fold domains"/>
    <property type="match status" value="1"/>
</dbReference>
<dbReference type="Proteomes" id="UP001305746">
    <property type="component" value="Unassembled WGS sequence"/>
</dbReference>
<accession>A0ABU5P229</accession>
<dbReference type="EMBL" id="JAYDCJ010000003">
    <property type="protein sequence ID" value="MEA1082131.1"/>
    <property type="molecule type" value="Genomic_DNA"/>
</dbReference>
<dbReference type="Gene3D" id="3.40.50.720">
    <property type="entry name" value="NAD(P)-binding Rossmann-like Domain"/>
    <property type="match status" value="1"/>
</dbReference>
<dbReference type="InterPro" id="IPR013149">
    <property type="entry name" value="ADH-like_C"/>
</dbReference>
<protein>
    <submittedName>
        <fullName evidence="2">NAD(P)-dependent alcohol dehydrogenase</fullName>
    </submittedName>
</protein>
<dbReference type="InterPro" id="IPR052711">
    <property type="entry name" value="Zinc_ADH-like"/>
</dbReference>
<dbReference type="Gene3D" id="3.90.180.10">
    <property type="entry name" value="Medium-chain alcohol dehydrogenases, catalytic domain"/>
    <property type="match status" value="1"/>
</dbReference>
<dbReference type="CDD" id="cd08276">
    <property type="entry name" value="MDR7"/>
    <property type="match status" value="1"/>
</dbReference>
<dbReference type="InterPro" id="IPR013154">
    <property type="entry name" value="ADH-like_N"/>
</dbReference>
<evidence type="ECO:0000313" key="3">
    <source>
        <dbReference type="Proteomes" id="UP001305746"/>
    </source>
</evidence>
<name>A0ABU5P229_9GAMM</name>
<dbReference type="SMART" id="SM00829">
    <property type="entry name" value="PKS_ER"/>
    <property type="match status" value="1"/>
</dbReference>
<dbReference type="SUPFAM" id="SSF50129">
    <property type="entry name" value="GroES-like"/>
    <property type="match status" value="1"/>
</dbReference>
<organism evidence="2 3">
    <name type="scientific">Marinobacter qingdaonensis</name>
    <dbReference type="NCBI Taxonomy" id="3108486"/>
    <lineage>
        <taxon>Bacteria</taxon>
        <taxon>Pseudomonadati</taxon>
        <taxon>Pseudomonadota</taxon>
        <taxon>Gammaproteobacteria</taxon>
        <taxon>Pseudomonadales</taxon>
        <taxon>Marinobacteraceae</taxon>
        <taxon>Marinobacter</taxon>
    </lineage>
</organism>
<dbReference type="InterPro" id="IPR011032">
    <property type="entry name" value="GroES-like_sf"/>
</dbReference>
<dbReference type="PANTHER" id="PTHR45033:SF2">
    <property type="entry name" value="ZINC-TYPE ALCOHOL DEHYDROGENASE-LIKE PROTEIN C1773.06C"/>
    <property type="match status" value="1"/>
</dbReference>
<feature type="domain" description="Enoyl reductase (ER)" evidence="1">
    <location>
        <begin position="10"/>
        <end position="335"/>
    </location>
</feature>
<comment type="caution">
    <text evidence="2">The sequence shown here is derived from an EMBL/GenBank/DDBJ whole genome shotgun (WGS) entry which is preliminary data.</text>
</comment>
<dbReference type="InterPro" id="IPR020843">
    <property type="entry name" value="ER"/>
</dbReference>
<dbReference type="InterPro" id="IPR036291">
    <property type="entry name" value="NAD(P)-bd_dom_sf"/>
</dbReference>
<gene>
    <name evidence="2" type="ORF">U5822_15760</name>
</gene>
<dbReference type="RefSeq" id="WP_322856564.1">
    <property type="nucleotide sequence ID" value="NZ_JAYDCJ010000003.1"/>
</dbReference>